<organism evidence="5 6">
    <name type="scientific">Plantactinospora siamensis</name>
    <dbReference type="NCBI Taxonomy" id="555372"/>
    <lineage>
        <taxon>Bacteria</taxon>
        <taxon>Bacillati</taxon>
        <taxon>Actinomycetota</taxon>
        <taxon>Actinomycetes</taxon>
        <taxon>Micromonosporales</taxon>
        <taxon>Micromonosporaceae</taxon>
        <taxon>Plantactinospora</taxon>
    </lineage>
</organism>
<keyword evidence="2" id="KW-0521">NADP</keyword>
<evidence type="ECO:0000313" key="6">
    <source>
        <dbReference type="Proteomes" id="UP001589894"/>
    </source>
</evidence>
<name>A0ABV6P2S7_9ACTN</name>
<evidence type="ECO:0000256" key="1">
    <source>
        <dbReference type="ARBA" id="ARBA00010944"/>
    </source>
</evidence>
<dbReference type="PANTHER" id="PTHR10491">
    <property type="entry name" value="DTDP-4-DEHYDRORHAMNOSE REDUCTASE"/>
    <property type="match status" value="1"/>
</dbReference>
<dbReference type="Proteomes" id="UP001589894">
    <property type="component" value="Unassembled WGS sequence"/>
</dbReference>
<accession>A0ABV6P2S7</accession>
<dbReference type="Pfam" id="PF04321">
    <property type="entry name" value="RmlD_sub_bind"/>
    <property type="match status" value="1"/>
</dbReference>
<dbReference type="InterPro" id="IPR036291">
    <property type="entry name" value="NAD(P)-bd_dom_sf"/>
</dbReference>
<comment type="similarity">
    <text evidence="1 2">Belongs to the dTDP-4-dehydrorhamnose reductase family.</text>
</comment>
<dbReference type="SUPFAM" id="SSF51735">
    <property type="entry name" value="NAD(P)-binding Rossmann-fold domains"/>
    <property type="match status" value="1"/>
</dbReference>
<dbReference type="InterPro" id="IPR005913">
    <property type="entry name" value="dTDP_dehydrorham_reduct"/>
</dbReference>
<feature type="region of interest" description="Disordered" evidence="3">
    <location>
        <begin position="279"/>
        <end position="303"/>
    </location>
</feature>
<keyword evidence="2 5" id="KW-0560">Oxidoreductase</keyword>
<evidence type="ECO:0000313" key="5">
    <source>
        <dbReference type="EMBL" id="MFC0566989.1"/>
    </source>
</evidence>
<keyword evidence="6" id="KW-1185">Reference proteome</keyword>
<dbReference type="EMBL" id="JBHLUE010000019">
    <property type="protein sequence ID" value="MFC0566989.1"/>
    <property type="molecule type" value="Genomic_DNA"/>
</dbReference>
<dbReference type="Gene3D" id="3.40.50.720">
    <property type="entry name" value="NAD(P)-binding Rossmann-like Domain"/>
    <property type="match status" value="1"/>
</dbReference>
<sequence length="303" mass="31133">MLGRDLLAALAAHPRLAATAATRAEVDITDPDAVRAAVAGHDVVINAAAWTDVDGAERDEDAATAVNGTAVGHLARACAVMGARLLQISTDYVFPGTGRRPYPEDAPTAPVNAYGRGKLAGEQAVTRHLPDAGYIVRTAWLYAPHGRSFVGTMLRLAAERDHLEVVNDQTGQPTSAAALAGLLIRLAEAALAGRAAPGIYHGTAAGQASWYDLARAAFALRGLDPDRIRPVSSDRFPRPARRPGYSVLGHDRWAAAGLRPLPDWRTGLAAVLSPASIPAPAGSTAGSTAGSVGAEGAPAGTGA</sequence>
<evidence type="ECO:0000256" key="3">
    <source>
        <dbReference type="SAM" id="MobiDB-lite"/>
    </source>
</evidence>
<evidence type="ECO:0000256" key="2">
    <source>
        <dbReference type="RuleBase" id="RU364082"/>
    </source>
</evidence>
<dbReference type="EC" id="1.1.1.133" evidence="2"/>
<proteinExistence type="inferred from homology"/>
<dbReference type="CDD" id="cd05254">
    <property type="entry name" value="dTDP_HR_like_SDR_e"/>
    <property type="match status" value="1"/>
</dbReference>
<evidence type="ECO:0000259" key="4">
    <source>
        <dbReference type="Pfam" id="PF04321"/>
    </source>
</evidence>
<reference evidence="5 6" key="1">
    <citation type="submission" date="2024-09" db="EMBL/GenBank/DDBJ databases">
        <authorList>
            <person name="Sun Q."/>
            <person name="Mori K."/>
        </authorList>
    </citation>
    <scope>NUCLEOTIDE SEQUENCE [LARGE SCALE GENOMIC DNA]</scope>
    <source>
        <strain evidence="5 6">TBRC 2205</strain>
    </source>
</reference>
<dbReference type="NCBIfam" id="TIGR01214">
    <property type="entry name" value="rmlD"/>
    <property type="match status" value="1"/>
</dbReference>
<comment type="pathway">
    <text evidence="2">Carbohydrate biosynthesis; dTDP-L-rhamnose biosynthesis.</text>
</comment>
<protein>
    <recommendedName>
        <fullName evidence="2">dTDP-4-dehydrorhamnose reductase</fullName>
        <ecNumber evidence="2">1.1.1.133</ecNumber>
    </recommendedName>
</protein>
<dbReference type="PANTHER" id="PTHR10491:SF4">
    <property type="entry name" value="METHIONINE ADENOSYLTRANSFERASE 2 SUBUNIT BETA"/>
    <property type="match status" value="1"/>
</dbReference>
<dbReference type="RefSeq" id="WP_377342515.1">
    <property type="nucleotide sequence ID" value="NZ_JBHLUE010000019.1"/>
</dbReference>
<feature type="domain" description="RmlD-like substrate binding" evidence="4">
    <location>
        <begin position="2"/>
        <end position="274"/>
    </location>
</feature>
<dbReference type="InterPro" id="IPR029903">
    <property type="entry name" value="RmlD-like-bd"/>
</dbReference>
<comment type="function">
    <text evidence="2">Catalyzes the reduction of dTDP-6-deoxy-L-lyxo-4-hexulose to yield dTDP-L-rhamnose.</text>
</comment>
<gene>
    <name evidence="5" type="primary">rfbD</name>
    <name evidence="5" type="ORF">ACFFHU_22970</name>
</gene>
<dbReference type="Gene3D" id="3.90.25.10">
    <property type="entry name" value="UDP-galactose 4-epimerase, domain 1"/>
    <property type="match status" value="1"/>
</dbReference>
<feature type="compositionally biased region" description="Low complexity" evidence="3">
    <location>
        <begin position="279"/>
        <end position="297"/>
    </location>
</feature>
<comment type="caution">
    <text evidence="5">The sequence shown here is derived from an EMBL/GenBank/DDBJ whole genome shotgun (WGS) entry which is preliminary data.</text>
</comment>
<dbReference type="GO" id="GO:0008831">
    <property type="term" value="F:dTDP-4-dehydrorhamnose reductase activity"/>
    <property type="evidence" value="ECO:0007669"/>
    <property type="project" value="UniProtKB-EC"/>
</dbReference>